<dbReference type="Proteomes" id="UP001280581">
    <property type="component" value="Unassembled WGS sequence"/>
</dbReference>
<dbReference type="EMBL" id="WVTA01000006">
    <property type="protein sequence ID" value="KAK3208898.1"/>
    <property type="molecule type" value="Genomic_DNA"/>
</dbReference>
<evidence type="ECO:0000256" key="1">
    <source>
        <dbReference type="SAM" id="MobiDB-lite"/>
    </source>
</evidence>
<comment type="caution">
    <text evidence="2">The sequence shown here is derived from an EMBL/GenBank/DDBJ whole genome shotgun (WGS) entry which is preliminary data.</text>
</comment>
<accession>A0AAN6LWF0</accession>
<reference evidence="2 3" key="1">
    <citation type="submission" date="2021-02" db="EMBL/GenBank/DDBJ databases">
        <title>Genome assembly of Pseudopithomyces chartarum.</title>
        <authorList>
            <person name="Jauregui R."/>
            <person name="Singh J."/>
            <person name="Voisey C."/>
        </authorList>
    </citation>
    <scope>NUCLEOTIDE SEQUENCE [LARGE SCALE GENOMIC DNA]</scope>
    <source>
        <strain evidence="2 3">AGR01</strain>
    </source>
</reference>
<organism evidence="2 3">
    <name type="scientific">Pseudopithomyces chartarum</name>
    <dbReference type="NCBI Taxonomy" id="1892770"/>
    <lineage>
        <taxon>Eukaryota</taxon>
        <taxon>Fungi</taxon>
        <taxon>Dikarya</taxon>
        <taxon>Ascomycota</taxon>
        <taxon>Pezizomycotina</taxon>
        <taxon>Dothideomycetes</taxon>
        <taxon>Pleosporomycetidae</taxon>
        <taxon>Pleosporales</taxon>
        <taxon>Massarineae</taxon>
        <taxon>Didymosphaeriaceae</taxon>
        <taxon>Pseudopithomyces</taxon>
    </lineage>
</organism>
<feature type="region of interest" description="Disordered" evidence="1">
    <location>
        <begin position="70"/>
        <end position="185"/>
    </location>
</feature>
<name>A0AAN6LWF0_9PLEO</name>
<keyword evidence="3" id="KW-1185">Reference proteome</keyword>
<feature type="compositionally biased region" description="Basic and acidic residues" evidence="1">
    <location>
        <begin position="86"/>
        <end position="95"/>
    </location>
</feature>
<protein>
    <submittedName>
        <fullName evidence="2">Uncharacterized protein</fullName>
    </submittedName>
</protein>
<evidence type="ECO:0000313" key="3">
    <source>
        <dbReference type="Proteomes" id="UP001280581"/>
    </source>
</evidence>
<feature type="compositionally biased region" description="Basic residues" evidence="1">
    <location>
        <begin position="133"/>
        <end position="142"/>
    </location>
</feature>
<sequence length="185" mass="19531">MPPKKNPAAADAGEAIVGFSARDTKLIAAAFVASTGPDKYDYDLFATLTGNTVGSLKKMWPPVKRKIAEAHPSFGNSIGGAVGAKVGDDEGEAARPRANNSRKRKAASIDPDNEQDTKDADTEAATKGDAKRKAPAKGRKKKADSVEATNGDDEADKKPAAKRGRKQIKSEEACADDEDDEMAEE</sequence>
<feature type="compositionally biased region" description="Acidic residues" evidence="1">
    <location>
        <begin position="173"/>
        <end position="185"/>
    </location>
</feature>
<proteinExistence type="predicted"/>
<gene>
    <name evidence="2" type="ORF">GRF29_69g61135</name>
</gene>
<dbReference type="AlphaFoldDB" id="A0AAN6LWF0"/>
<evidence type="ECO:0000313" key="2">
    <source>
        <dbReference type="EMBL" id="KAK3208898.1"/>
    </source>
</evidence>
<feature type="compositionally biased region" description="Basic and acidic residues" evidence="1">
    <location>
        <begin position="115"/>
        <end position="132"/>
    </location>
</feature>